<organism evidence="3 4">
    <name type="scientific">Clytia hemisphaerica</name>
    <dbReference type="NCBI Taxonomy" id="252671"/>
    <lineage>
        <taxon>Eukaryota</taxon>
        <taxon>Metazoa</taxon>
        <taxon>Cnidaria</taxon>
        <taxon>Hydrozoa</taxon>
        <taxon>Hydroidolina</taxon>
        <taxon>Leptothecata</taxon>
        <taxon>Obeliida</taxon>
        <taxon>Clytiidae</taxon>
        <taxon>Clytia</taxon>
    </lineage>
</organism>
<dbReference type="EnsemblMetazoa" id="CLYHEMT023731.1">
    <property type="protein sequence ID" value="CLYHEMP023731.1"/>
    <property type="gene ID" value="CLYHEMG023731"/>
</dbReference>
<evidence type="ECO:0000256" key="1">
    <source>
        <dbReference type="SAM" id="MobiDB-lite"/>
    </source>
</evidence>
<dbReference type="RefSeq" id="XP_066923236.1">
    <property type="nucleotide sequence ID" value="XM_067067135.1"/>
</dbReference>
<accession>A0A7M5XID9</accession>
<dbReference type="GeneID" id="136810575"/>
<reference evidence="3" key="1">
    <citation type="submission" date="2021-01" db="UniProtKB">
        <authorList>
            <consortium name="EnsemblMetazoa"/>
        </authorList>
    </citation>
    <scope>IDENTIFICATION</scope>
</reference>
<feature type="compositionally biased region" description="Polar residues" evidence="1">
    <location>
        <begin position="189"/>
        <end position="206"/>
    </location>
</feature>
<evidence type="ECO:0000256" key="2">
    <source>
        <dbReference type="SAM" id="SignalP"/>
    </source>
</evidence>
<protein>
    <submittedName>
        <fullName evidence="3">Uncharacterized protein</fullName>
    </submittedName>
</protein>
<feature type="signal peptide" evidence="2">
    <location>
        <begin position="1"/>
        <end position="23"/>
    </location>
</feature>
<keyword evidence="4" id="KW-1185">Reference proteome</keyword>
<dbReference type="Proteomes" id="UP000594262">
    <property type="component" value="Unplaced"/>
</dbReference>
<evidence type="ECO:0000313" key="4">
    <source>
        <dbReference type="Proteomes" id="UP000594262"/>
    </source>
</evidence>
<feature type="region of interest" description="Disordered" evidence="1">
    <location>
        <begin position="144"/>
        <end position="209"/>
    </location>
</feature>
<evidence type="ECO:0000313" key="3">
    <source>
        <dbReference type="EnsemblMetazoa" id="CLYHEMP023731.1"/>
    </source>
</evidence>
<sequence>MKFSSNLNLKYFILASLFSSLSSLNQPAGQNGEERRANVKIMTTEERDEHIGSIIRKAIMNPDLIDKTNKKEKEIADQVEPVIKKMFQDKHGIPTKVEMSREADKNFEVLLSKNSTEWMQTIPFKSGSKHKIIINASTITTKSLDRNTVEEREESFASGDGEGAMVDPSLVDDEDAESSGVGSGDGSSNQKPGNKQPKTTPQTFIEDSTAISPTAITTSSSSSNKIIPLEWSNIIITSVPKTTKPPKLSFYNEKRIELHYYGPCIFCNIRSSLFFGQFERELKRKQFRTVLLNYDFAFLVQKYPSGIFATILSFGVGHTTFPMFHYLEINAPLSCSCFANAPNTRYILAGSKYAGKLILNAFYPLYEVNNFKDIELIQDAMKKTKAIKFK</sequence>
<name>A0A7M5XID9_9CNID</name>
<proteinExistence type="predicted"/>
<keyword evidence="2" id="KW-0732">Signal</keyword>
<feature type="chain" id="PRO_5029454667" evidence="2">
    <location>
        <begin position="24"/>
        <end position="390"/>
    </location>
</feature>
<dbReference type="AlphaFoldDB" id="A0A7M5XID9"/>